<dbReference type="OrthoDB" id="9806942at2"/>
<evidence type="ECO:0008006" key="5">
    <source>
        <dbReference type="Google" id="ProtNLM"/>
    </source>
</evidence>
<dbReference type="Proteomes" id="UP000028525">
    <property type="component" value="Unassembled WGS sequence"/>
</dbReference>
<dbReference type="STRING" id="29354.IO98_16730"/>
<organism evidence="3 4">
    <name type="scientific">Lacrimispora celerecrescens</name>
    <dbReference type="NCBI Taxonomy" id="29354"/>
    <lineage>
        <taxon>Bacteria</taxon>
        <taxon>Bacillati</taxon>
        <taxon>Bacillota</taxon>
        <taxon>Clostridia</taxon>
        <taxon>Lachnospirales</taxon>
        <taxon>Lachnospiraceae</taxon>
        <taxon>Lacrimispora</taxon>
    </lineage>
</organism>
<evidence type="ECO:0000313" key="4">
    <source>
        <dbReference type="Proteomes" id="UP000028525"/>
    </source>
</evidence>
<name>A0A084JJG1_9FIRM</name>
<evidence type="ECO:0000259" key="2">
    <source>
        <dbReference type="Pfam" id="PF13938"/>
    </source>
</evidence>
<protein>
    <recommendedName>
        <fullName evidence="5">Heavy-metal chelation domain-containing protein</fullName>
    </recommendedName>
</protein>
<dbReference type="InterPro" id="IPR025251">
    <property type="entry name" value="DUF4213"/>
</dbReference>
<dbReference type="Gene3D" id="3.30.390.100">
    <property type="match status" value="1"/>
</dbReference>
<dbReference type="Gene3D" id="3.40.50.11590">
    <property type="match status" value="1"/>
</dbReference>
<keyword evidence="4" id="KW-1185">Reference proteome</keyword>
<feature type="domain" description="Putative heavy-metal chelation" evidence="1">
    <location>
        <begin position="112"/>
        <end position="234"/>
    </location>
</feature>
<gene>
    <name evidence="3" type="ORF">IO98_16730</name>
</gene>
<dbReference type="Pfam" id="PF04016">
    <property type="entry name" value="DUF364"/>
    <property type="match status" value="1"/>
</dbReference>
<reference evidence="3 4" key="1">
    <citation type="submission" date="2014-07" db="EMBL/GenBank/DDBJ databases">
        <title>Draft genome of Clostridium celerecrescens 152B isolated from sediments associated with methane hydrate from Krishna Godavari basin.</title>
        <authorList>
            <person name="Honkalas V.S."/>
            <person name="Dabir A.P."/>
            <person name="Arora P."/>
            <person name="Dhakephalkar P.K."/>
        </authorList>
    </citation>
    <scope>NUCLEOTIDE SEQUENCE [LARGE SCALE GENOMIC DNA]</scope>
    <source>
        <strain evidence="3 4">152B</strain>
    </source>
</reference>
<accession>A0A084JJG1</accession>
<dbReference type="SUPFAM" id="SSF159713">
    <property type="entry name" value="Dhaf3308-like"/>
    <property type="match status" value="1"/>
</dbReference>
<dbReference type="Pfam" id="PF13938">
    <property type="entry name" value="DUF4213"/>
    <property type="match status" value="1"/>
</dbReference>
<comment type="caution">
    <text evidence="3">The sequence shown here is derived from an EMBL/GenBank/DDBJ whole genome shotgun (WGS) entry which is preliminary data.</text>
</comment>
<evidence type="ECO:0000313" key="3">
    <source>
        <dbReference type="EMBL" id="KEZ89095.1"/>
    </source>
</evidence>
<dbReference type="InterPro" id="IPR007161">
    <property type="entry name" value="DUF364"/>
</dbReference>
<evidence type="ECO:0000259" key="1">
    <source>
        <dbReference type="Pfam" id="PF04016"/>
    </source>
</evidence>
<dbReference type="AlphaFoldDB" id="A0A084JJG1"/>
<dbReference type="RefSeq" id="WP_051835249.1">
    <property type="nucleotide sequence ID" value="NZ_JPME01000020.1"/>
</dbReference>
<dbReference type="EMBL" id="JPME01000020">
    <property type="protein sequence ID" value="KEZ89095.1"/>
    <property type="molecule type" value="Genomic_DNA"/>
</dbReference>
<proteinExistence type="predicted"/>
<feature type="domain" description="DUF4213" evidence="2">
    <location>
        <begin position="7"/>
        <end position="87"/>
    </location>
</feature>
<sequence length="248" mass="27974">MSMWEMYDRLIEPIPDDVKIEDYFVGIQWTSVTVCGYTGAAATNPLQTIRRTEKNILDMSWKEAAGLIKSWNFTEASIGAAAVNAYYNQPDRISKLEKEGTIRQRSKEDAFMAYREDIKGKKVATIGHFCFAEEYLKEAKSCVVLERNPMDGDYPDSACEYILSDRDYVFITGFTLVNKTLPRLLELSRNAKVILVGPSVALAPVLFDFGVWELAGTLITDKKLTEELVKKGEHKAVIRTGLPVRLSK</sequence>